<gene>
    <name evidence="3" type="ORF">D1614_10370</name>
</gene>
<protein>
    <submittedName>
        <fullName evidence="3">Phosphohydrolase</fullName>
    </submittedName>
</protein>
<dbReference type="OrthoDB" id="9816081at2"/>
<keyword evidence="3" id="KW-0378">Hydrolase</keyword>
<keyword evidence="4" id="KW-1185">Reference proteome</keyword>
<dbReference type="InterPro" id="IPR029052">
    <property type="entry name" value="Metallo-depent_PP-like"/>
</dbReference>
<evidence type="ECO:0000313" key="4">
    <source>
        <dbReference type="Proteomes" id="UP000265926"/>
    </source>
</evidence>
<dbReference type="PANTHER" id="PTHR32440">
    <property type="entry name" value="PHOSPHATASE DCR2-RELATED-RELATED"/>
    <property type="match status" value="1"/>
</dbReference>
<feature type="signal peptide" evidence="1">
    <location>
        <begin position="1"/>
        <end position="20"/>
    </location>
</feature>
<dbReference type="AlphaFoldDB" id="A0A399T1K2"/>
<evidence type="ECO:0000259" key="2">
    <source>
        <dbReference type="Pfam" id="PF00149"/>
    </source>
</evidence>
<reference evidence="3 4" key="1">
    <citation type="submission" date="2018-08" db="EMBL/GenBank/DDBJ databases">
        <title>Pallidiluteibacterium maritimus gen. nov., sp. nov., isolated from coastal sediment.</title>
        <authorList>
            <person name="Zhou L.Y."/>
        </authorList>
    </citation>
    <scope>NUCLEOTIDE SEQUENCE [LARGE SCALE GENOMIC DNA]</scope>
    <source>
        <strain evidence="3 4">XSD2</strain>
    </source>
</reference>
<feature type="domain" description="Calcineurin-like phosphoesterase" evidence="2">
    <location>
        <begin position="34"/>
        <end position="261"/>
    </location>
</feature>
<name>A0A399T1K2_9BACT</name>
<feature type="chain" id="PRO_5017406843" evidence="1">
    <location>
        <begin position="21"/>
        <end position="331"/>
    </location>
</feature>
<dbReference type="InterPro" id="IPR004843">
    <property type="entry name" value="Calcineurin-like_PHP"/>
</dbReference>
<dbReference type="PANTHER" id="PTHR32440:SF11">
    <property type="entry name" value="METALLOPHOSPHOESTERASE DOMAIN-CONTAINING PROTEIN"/>
    <property type="match status" value="1"/>
</dbReference>
<organism evidence="3 4">
    <name type="scientific">Maribellus luteus</name>
    <dbReference type="NCBI Taxonomy" id="2305463"/>
    <lineage>
        <taxon>Bacteria</taxon>
        <taxon>Pseudomonadati</taxon>
        <taxon>Bacteroidota</taxon>
        <taxon>Bacteroidia</taxon>
        <taxon>Marinilabiliales</taxon>
        <taxon>Prolixibacteraceae</taxon>
        <taxon>Maribellus</taxon>
    </lineage>
</organism>
<dbReference type="CDD" id="cd07383">
    <property type="entry name" value="MPP_Dcr2"/>
    <property type="match status" value="1"/>
</dbReference>
<dbReference type="Proteomes" id="UP000265926">
    <property type="component" value="Unassembled WGS sequence"/>
</dbReference>
<accession>A0A399T1K2</accession>
<keyword evidence="1" id="KW-0732">Signal</keyword>
<dbReference type="Pfam" id="PF00149">
    <property type="entry name" value="Metallophos"/>
    <property type="match status" value="1"/>
</dbReference>
<comment type="caution">
    <text evidence="3">The sequence shown here is derived from an EMBL/GenBank/DDBJ whole genome shotgun (WGS) entry which is preliminary data.</text>
</comment>
<dbReference type="GO" id="GO:0005737">
    <property type="term" value="C:cytoplasm"/>
    <property type="evidence" value="ECO:0007669"/>
    <property type="project" value="TreeGrafter"/>
</dbReference>
<dbReference type="SUPFAM" id="SSF56300">
    <property type="entry name" value="Metallo-dependent phosphatases"/>
    <property type="match status" value="1"/>
</dbReference>
<dbReference type="EMBL" id="QWGR01000005">
    <property type="protein sequence ID" value="RIJ48137.1"/>
    <property type="molecule type" value="Genomic_DNA"/>
</dbReference>
<dbReference type="Gene3D" id="3.60.21.10">
    <property type="match status" value="1"/>
</dbReference>
<evidence type="ECO:0000313" key="3">
    <source>
        <dbReference type="EMBL" id="RIJ48137.1"/>
    </source>
</evidence>
<proteinExistence type="predicted"/>
<sequence length="331" mass="37210">MTSRFLSSLLLLLLAFWAGAQNKPDLDFSDSGEFKIVQFTDTHINLEKESNRDVFGRVKKIVGIEKPDLVVLTGDIITGSDPREGYLLFEKLFVEAGVPWTVVLGNHDAEHGMKREALADFIQQRKLCLNNDQHETDGNSNFVLTLGSDKTEALLYFMDSNSYSTLQPLVGGWGWFTYNQVGWYREKSRQFTRSNGGNPYPALAFFHIPLPEYTAAWENKDNPPLGVKNEDECSPEINTGMFAAMLESGDVMGTFVGHDHINDYIGVHYGIALAYGRVSKKMKGEEDPLAGGRVIVIKEGKRSFETWIRDMNGEKELECSWPASFSNTENQ</sequence>
<evidence type="ECO:0000256" key="1">
    <source>
        <dbReference type="SAM" id="SignalP"/>
    </source>
</evidence>
<dbReference type="RefSeq" id="WP_119437867.1">
    <property type="nucleotide sequence ID" value="NZ_QWGR01000005.1"/>
</dbReference>
<dbReference type="GO" id="GO:0016788">
    <property type="term" value="F:hydrolase activity, acting on ester bonds"/>
    <property type="evidence" value="ECO:0007669"/>
    <property type="project" value="TreeGrafter"/>
</dbReference>